<name>A0A1C4VN03_9ACTN</name>
<protein>
    <submittedName>
        <fullName evidence="2">Lactoylglutathione lyase</fullName>
    </submittedName>
</protein>
<dbReference type="InterPro" id="IPR029068">
    <property type="entry name" value="Glyas_Bleomycin-R_OHBP_Dase"/>
</dbReference>
<dbReference type="InterPro" id="IPR004360">
    <property type="entry name" value="Glyas_Fos-R_dOase_dom"/>
</dbReference>
<proteinExistence type="predicted"/>
<keyword evidence="3" id="KW-1185">Reference proteome</keyword>
<dbReference type="AlphaFoldDB" id="A0A1C4VN03"/>
<reference evidence="3" key="1">
    <citation type="submission" date="2016-06" db="EMBL/GenBank/DDBJ databases">
        <authorList>
            <person name="Varghese N."/>
            <person name="Submissions Spin"/>
        </authorList>
    </citation>
    <scope>NUCLEOTIDE SEQUENCE [LARGE SCALE GENOMIC DNA]</scope>
    <source>
        <strain evidence="3">DSM 44875</strain>
    </source>
</reference>
<keyword evidence="2" id="KW-0456">Lyase</keyword>
<dbReference type="Pfam" id="PF00903">
    <property type="entry name" value="Glyoxalase"/>
    <property type="match status" value="1"/>
</dbReference>
<dbReference type="RefSeq" id="WP_231931144.1">
    <property type="nucleotide sequence ID" value="NZ_LT607412.1"/>
</dbReference>
<gene>
    <name evidence="2" type="ORF">GA0070607_2362</name>
</gene>
<sequence>MFRTPQVILFSADVPRAVRFYSRLGFTETFRVPTEGEPIHVDLALDGYKIGIASVASSRDDHGLDPVPEGQRAAVILWTDDTAAAYAEVTASGAPALAAPHEWLGRLLIAWTADPDGNPIQIVQPL</sequence>
<evidence type="ECO:0000259" key="1">
    <source>
        <dbReference type="PROSITE" id="PS51819"/>
    </source>
</evidence>
<dbReference type="InterPro" id="IPR037523">
    <property type="entry name" value="VOC_core"/>
</dbReference>
<evidence type="ECO:0000313" key="3">
    <source>
        <dbReference type="Proteomes" id="UP000198243"/>
    </source>
</evidence>
<feature type="domain" description="VOC" evidence="1">
    <location>
        <begin position="3"/>
        <end position="125"/>
    </location>
</feature>
<dbReference type="PROSITE" id="PS51819">
    <property type="entry name" value="VOC"/>
    <property type="match status" value="1"/>
</dbReference>
<dbReference type="Proteomes" id="UP000198243">
    <property type="component" value="Chromosome I"/>
</dbReference>
<evidence type="ECO:0000313" key="2">
    <source>
        <dbReference type="EMBL" id="SCE85149.1"/>
    </source>
</evidence>
<organism evidence="2 3">
    <name type="scientific">Micromonospora coriariae</name>
    <dbReference type="NCBI Taxonomy" id="285665"/>
    <lineage>
        <taxon>Bacteria</taxon>
        <taxon>Bacillati</taxon>
        <taxon>Actinomycetota</taxon>
        <taxon>Actinomycetes</taxon>
        <taxon>Micromonosporales</taxon>
        <taxon>Micromonosporaceae</taxon>
        <taxon>Micromonospora</taxon>
    </lineage>
</organism>
<dbReference type="SUPFAM" id="SSF54593">
    <property type="entry name" value="Glyoxalase/Bleomycin resistance protein/Dihydroxybiphenyl dioxygenase"/>
    <property type="match status" value="1"/>
</dbReference>
<dbReference type="GO" id="GO:0016829">
    <property type="term" value="F:lyase activity"/>
    <property type="evidence" value="ECO:0007669"/>
    <property type="project" value="UniProtKB-KW"/>
</dbReference>
<accession>A0A1C4VN03</accession>
<dbReference type="EMBL" id="LT607412">
    <property type="protein sequence ID" value="SCE85149.1"/>
    <property type="molecule type" value="Genomic_DNA"/>
</dbReference>
<dbReference type="Gene3D" id="3.10.180.10">
    <property type="entry name" value="2,3-Dihydroxybiphenyl 1,2-Dioxygenase, domain 1"/>
    <property type="match status" value="1"/>
</dbReference>